<reference evidence="1" key="1">
    <citation type="submission" date="2021-12" db="EMBL/GenBank/DDBJ databases">
        <authorList>
            <person name="King R."/>
        </authorList>
    </citation>
    <scope>NUCLEOTIDE SEQUENCE</scope>
</reference>
<dbReference type="GO" id="GO:0015190">
    <property type="term" value="F:L-leucine transmembrane transporter activity"/>
    <property type="evidence" value="ECO:0007669"/>
    <property type="project" value="TreeGrafter"/>
</dbReference>
<protein>
    <submittedName>
        <fullName evidence="1">Uncharacterized protein</fullName>
    </submittedName>
</protein>
<dbReference type="InterPro" id="IPR042280">
    <property type="entry name" value="SLC3A2"/>
</dbReference>
<dbReference type="PANTHER" id="PTHR46673">
    <property type="entry name" value="4F2 CELL-SURFACE ANTIGEN HEAVY CHAIN"/>
    <property type="match status" value="1"/>
</dbReference>
<dbReference type="GO" id="GO:1904273">
    <property type="term" value="P:L-alanine import across plasma membrane"/>
    <property type="evidence" value="ECO:0007669"/>
    <property type="project" value="TreeGrafter"/>
</dbReference>
<evidence type="ECO:0000313" key="2">
    <source>
        <dbReference type="Proteomes" id="UP001154114"/>
    </source>
</evidence>
<dbReference type="GO" id="GO:0015823">
    <property type="term" value="P:phenylalanine transport"/>
    <property type="evidence" value="ECO:0007669"/>
    <property type="project" value="TreeGrafter"/>
</dbReference>
<evidence type="ECO:0000313" key="1">
    <source>
        <dbReference type="EMBL" id="CAD0195917.1"/>
    </source>
</evidence>
<dbReference type="PANTHER" id="PTHR46673:SF1">
    <property type="entry name" value="4F2 CELL-SURFACE ANTIGEN HEAVY CHAIN"/>
    <property type="match status" value="1"/>
</dbReference>
<gene>
    <name evidence="1" type="ORF">CINC_LOCUS10213</name>
</gene>
<proteinExistence type="predicted"/>
<dbReference type="EMBL" id="LR824007">
    <property type="protein sequence ID" value="CAD0195917.1"/>
    <property type="molecule type" value="Genomic_DNA"/>
</dbReference>
<organism evidence="1 2">
    <name type="scientific">Chrysodeixis includens</name>
    <name type="common">Soybean looper</name>
    <name type="synonym">Pseudoplusia includens</name>
    <dbReference type="NCBI Taxonomy" id="689277"/>
    <lineage>
        <taxon>Eukaryota</taxon>
        <taxon>Metazoa</taxon>
        <taxon>Ecdysozoa</taxon>
        <taxon>Arthropoda</taxon>
        <taxon>Hexapoda</taxon>
        <taxon>Insecta</taxon>
        <taxon>Pterygota</taxon>
        <taxon>Neoptera</taxon>
        <taxon>Endopterygota</taxon>
        <taxon>Lepidoptera</taxon>
        <taxon>Glossata</taxon>
        <taxon>Ditrysia</taxon>
        <taxon>Noctuoidea</taxon>
        <taxon>Noctuidae</taxon>
        <taxon>Plusiinae</taxon>
        <taxon>Chrysodeixis</taxon>
    </lineage>
</organism>
<accession>A0A9N8PZ05</accession>
<dbReference type="OrthoDB" id="7472183at2759"/>
<keyword evidence="2" id="KW-1185">Reference proteome</keyword>
<dbReference type="GO" id="GO:0016324">
    <property type="term" value="C:apical plasma membrane"/>
    <property type="evidence" value="ECO:0007669"/>
    <property type="project" value="TreeGrafter"/>
</dbReference>
<dbReference type="Gene3D" id="2.60.40.1180">
    <property type="entry name" value="Golgi alpha-mannosidase II"/>
    <property type="match status" value="2"/>
</dbReference>
<sequence>MEVGRNYKLTAYLKTKDIRYQVFPLKRSLSLLYPEKFYPPAIARGWYNDDTYVVVINVGKVYHVVNLTAFDLIFGQLEVEASSVLSSRTYRWYNGETYLVIVNMRDNEHVIDLTYFENVSGEANVVLKSIQSPKNEGDSVSVASLPVAGFEGLVLKLKWNDKDNYIVIVNFRNEAYTIDLHYFENVKPKVEVVLSSIQSPKSEKDILEAGKLRILGSEALVLKVD</sequence>
<dbReference type="GO" id="GO:0015180">
    <property type="term" value="F:L-alanine transmembrane transporter activity"/>
    <property type="evidence" value="ECO:0007669"/>
    <property type="project" value="TreeGrafter"/>
</dbReference>
<name>A0A9N8PZ05_CHRIL</name>
<dbReference type="InterPro" id="IPR013780">
    <property type="entry name" value="Glyco_hydro_b"/>
</dbReference>
<dbReference type="Proteomes" id="UP001154114">
    <property type="component" value="Chromosome 4"/>
</dbReference>
<dbReference type="GO" id="GO:1903801">
    <property type="term" value="P:L-leucine import across plasma membrane"/>
    <property type="evidence" value="ECO:0007669"/>
    <property type="project" value="TreeGrafter"/>
</dbReference>
<dbReference type="AlphaFoldDB" id="A0A9N8PZ05"/>
<dbReference type="GO" id="GO:0016323">
    <property type="term" value="C:basolateral plasma membrane"/>
    <property type="evidence" value="ECO:0007669"/>
    <property type="project" value="TreeGrafter"/>
</dbReference>
<dbReference type="GO" id="GO:0015173">
    <property type="term" value="F:aromatic amino acid transmembrane transporter activity"/>
    <property type="evidence" value="ECO:0007669"/>
    <property type="project" value="TreeGrafter"/>
</dbReference>